<proteinExistence type="predicted"/>
<evidence type="ECO:0000313" key="2">
    <source>
        <dbReference type="EMBL" id="WDR02783.1"/>
    </source>
</evidence>
<accession>A0ABY7YN93</accession>
<feature type="domain" description="Beta-mannosidase Ig-fold" evidence="1">
    <location>
        <begin position="2"/>
        <end position="61"/>
    </location>
</feature>
<dbReference type="InterPro" id="IPR041625">
    <property type="entry name" value="Beta-mannosidase_Ig"/>
</dbReference>
<reference evidence="2 3" key="1">
    <citation type="submission" date="2023-02" db="EMBL/GenBank/DDBJ databases">
        <title>Devosia algicola sp. nov., isolated from the phycosphere of marine algae.</title>
        <authorList>
            <person name="Kim J.M."/>
            <person name="Lee J.K."/>
            <person name="Choi B.J."/>
            <person name="Bayburt H."/>
            <person name="Jeon C.O."/>
        </authorList>
    </citation>
    <scope>NUCLEOTIDE SEQUENCE [LARGE SCALE GENOMIC DNA]</scope>
    <source>
        <strain evidence="2 3">G20-9</strain>
    </source>
</reference>
<dbReference type="EMBL" id="CP118246">
    <property type="protein sequence ID" value="WDR02783.1"/>
    <property type="molecule type" value="Genomic_DNA"/>
</dbReference>
<keyword evidence="3" id="KW-1185">Reference proteome</keyword>
<gene>
    <name evidence="2" type="ORF">PSQ19_00650</name>
</gene>
<dbReference type="SUPFAM" id="SSF49303">
    <property type="entry name" value="beta-Galactosidase/glucuronidase domain"/>
    <property type="match status" value="1"/>
</dbReference>
<evidence type="ECO:0000313" key="3">
    <source>
        <dbReference type="Proteomes" id="UP001220530"/>
    </source>
</evidence>
<evidence type="ECO:0000259" key="1">
    <source>
        <dbReference type="Pfam" id="PF17753"/>
    </source>
</evidence>
<dbReference type="Gene3D" id="2.60.40.10">
    <property type="entry name" value="Immunoglobulins"/>
    <property type="match status" value="1"/>
</dbReference>
<dbReference type="Pfam" id="PF17753">
    <property type="entry name" value="Ig_mannosidase"/>
    <property type="match status" value="1"/>
</dbReference>
<dbReference type="InterPro" id="IPR036156">
    <property type="entry name" value="Beta-gal/glucu_dom_sf"/>
</dbReference>
<dbReference type="RefSeq" id="WP_282219185.1">
    <property type="nucleotide sequence ID" value="NZ_CP118246.1"/>
</dbReference>
<protein>
    <recommendedName>
        <fullName evidence="1">Beta-mannosidase Ig-fold domain-containing protein</fullName>
    </recommendedName>
</protein>
<dbReference type="Proteomes" id="UP001220530">
    <property type="component" value="Chromosome"/>
</dbReference>
<dbReference type="InterPro" id="IPR013783">
    <property type="entry name" value="Ig-like_fold"/>
</dbReference>
<sequence>MTTDAPALFVTATVDLPGYFSDNAITLLPGRTAKLRFTARHGNKISAKKLASSLKLRNLAETF</sequence>
<name>A0ABY7YN93_9HYPH</name>
<organism evidence="2 3">
    <name type="scientific">Devosia algicola</name>
    <dbReference type="NCBI Taxonomy" id="3026418"/>
    <lineage>
        <taxon>Bacteria</taxon>
        <taxon>Pseudomonadati</taxon>
        <taxon>Pseudomonadota</taxon>
        <taxon>Alphaproteobacteria</taxon>
        <taxon>Hyphomicrobiales</taxon>
        <taxon>Devosiaceae</taxon>
        <taxon>Devosia</taxon>
    </lineage>
</organism>